<sequence>MKKTAAEHRRSLKILCVADHIDPLVYSVNAKERFRDVHIILSAGDLSMNYLGFIASTLNRPVLFVFGNHNLKHLELFKRPQHFLRDGIRENFHTVNFFGSTYIGDKHYRHKGVLIAGLGGSIRYNEGKNQFTNFQMFLKILKLVPGLVYNRIIHGRWLDILLTHSPPYQLNDRDDPCHKGFRVFRNFMRVFKPAYLLHGHVHLYDQNAERETRYHQTRIINVYDHYVLDVELDGGGRFRRKNKKAAAHE</sequence>
<gene>
    <name evidence="2" type="ORF">L21SP2_1644</name>
</gene>
<evidence type="ECO:0000259" key="1">
    <source>
        <dbReference type="Pfam" id="PF00149"/>
    </source>
</evidence>
<feature type="domain" description="Calcineurin-like phosphoesterase" evidence="1">
    <location>
        <begin position="13"/>
        <end position="203"/>
    </location>
</feature>
<dbReference type="EMBL" id="CP006939">
    <property type="protein sequence ID" value="AHC15029.1"/>
    <property type="molecule type" value="Genomic_DNA"/>
</dbReference>
<dbReference type="Gene3D" id="3.60.21.10">
    <property type="match status" value="1"/>
</dbReference>
<dbReference type="PATRIC" id="fig|1307761.3.peg.1639"/>
<accession>V5WHN3</accession>
<dbReference type="Proteomes" id="UP000018680">
    <property type="component" value="Chromosome"/>
</dbReference>
<organism evidence="2 3">
    <name type="scientific">Salinispira pacifica</name>
    <dbReference type="NCBI Taxonomy" id="1307761"/>
    <lineage>
        <taxon>Bacteria</taxon>
        <taxon>Pseudomonadati</taxon>
        <taxon>Spirochaetota</taxon>
        <taxon>Spirochaetia</taxon>
        <taxon>Spirochaetales</taxon>
        <taxon>Spirochaetaceae</taxon>
        <taxon>Salinispira</taxon>
    </lineage>
</organism>
<dbReference type="GO" id="GO:0016787">
    <property type="term" value="F:hydrolase activity"/>
    <property type="evidence" value="ECO:0007669"/>
    <property type="project" value="InterPro"/>
</dbReference>
<dbReference type="AlphaFoldDB" id="V5WHN3"/>
<dbReference type="HOGENOM" id="CLU_095253_0_0_12"/>
<dbReference type="KEGG" id="slr:L21SP2_1644"/>
<protein>
    <submittedName>
        <fullName evidence="2">Putative phosphoesterase</fullName>
    </submittedName>
</protein>
<dbReference type="eggNOG" id="COG2129">
    <property type="taxonomic scope" value="Bacteria"/>
</dbReference>
<dbReference type="Pfam" id="PF00149">
    <property type="entry name" value="Metallophos"/>
    <property type="match status" value="1"/>
</dbReference>
<keyword evidence="3" id="KW-1185">Reference proteome</keyword>
<evidence type="ECO:0000313" key="2">
    <source>
        <dbReference type="EMBL" id="AHC15029.1"/>
    </source>
</evidence>
<reference evidence="2 3" key="1">
    <citation type="journal article" date="2015" name="Stand. Genomic Sci.">
        <title>Complete genome sequence and description of Salinispira pacifica gen. nov., sp. nov., a novel spirochaete isolated form a hypersaline microbial mat.</title>
        <authorList>
            <person name="Ben Hania W."/>
            <person name="Joseph M."/>
            <person name="Schumann P."/>
            <person name="Bunk B."/>
            <person name="Fiebig A."/>
            <person name="Sproer C."/>
            <person name="Klenk H.P."/>
            <person name="Fardeau M.L."/>
            <person name="Spring S."/>
        </authorList>
    </citation>
    <scope>NUCLEOTIDE SEQUENCE [LARGE SCALE GENOMIC DNA]</scope>
    <source>
        <strain evidence="2 3">L21-RPul-D2</strain>
    </source>
</reference>
<name>V5WHN3_9SPIO</name>
<dbReference type="STRING" id="1307761.L21SP2_1644"/>
<evidence type="ECO:0000313" key="3">
    <source>
        <dbReference type="Proteomes" id="UP000018680"/>
    </source>
</evidence>
<dbReference type="SUPFAM" id="SSF56300">
    <property type="entry name" value="Metallo-dependent phosphatases"/>
    <property type="match status" value="1"/>
</dbReference>
<proteinExistence type="predicted"/>
<dbReference type="InterPro" id="IPR029052">
    <property type="entry name" value="Metallo-depent_PP-like"/>
</dbReference>
<dbReference type="InterPro" id="IPR004843">
    <property type="entry name" value="Calcineurin-like_PHP"/>
</dbReference>